<evidence type="ECO:0000313" key="2">
    <source>
        <dbReference type="EMBL" id="DAD33024.1"/>
    </source>
</evidence>
<feature type="signal peptide" evidence="1">
    <location>
        <begin position="1"/>
        <end position="18"/>
    </location>
</feature>
<dbReference type="Proteomes" id="UP000607653">
    <property type="component" value="Unassembled WGS sequence"/>
</dbReference>
<sequence>MSIHILTLLLLPTKIKHCYIDLLPSGRGVGPEKLVNLSIGGWAAMRLQVQPKFTRCLIIGEIGD</sequence>
<keyword evidence="1" id="KW-0732">Signal</keyword>
<protein>
    <submittedName>
        <fullName evidence="2">Uncharacterized protein</fullName>
    </submittedName>
</protein>
<evidence type="ECO:0000313" key="3">
    <source>
        <dbReference type="Proteomes" id="UP000607653"/>
    </source>
</evidence>
<keyword evidence="3" id="KW-1185">Reference proteome</keyword>
<gene>
    <name evidence="2" type="ORF">HUJ06_011875</name>
</gene>
<reference evidence="2 3" key="1">
    <citation type="journal article" date="2020" name="Mol. Biol. Evol.">
        <title>Distinct Expression and Methylation Patterns for Genes with Different Fates following a Single Whole-Genome Duplication in Flowering Plants.</title>
        <authorList>
            <person name="Shi T."/>
            <person name="Rahmani R.S."/>
            <person name="Gugger P.F."/>
            <person name="Wang M."/>
            <person name="Li H."/>
            <person name="Zhang Y."/>
            <person name="Li Z."/>
            <person name="Wang Q."/>
            <person name="Van de Peer Y."/>
            <person name="Marchal K."/>
            <person name="Chen J."/>
        </authorList>
    </citation>
    <scope>NUCLEOTIDE SEQUENCE [LARGE SCALE GENOMIC DNA]</scope>
    <source>
        <tissue evidence="2">Leaf</tissue>
    </source>
</reference>
<proteinExistence type="predicted"/>
<organism evidence="2 3">
    <name type="scientific">Nelumbo nucifera</name>
    <name type="common">Sacred lotus</name>
    <dbReference type="NCBI Taxonomy" id="4432"/>
    <lineage>
        <taxon>Eukaryota</taxon>
        <taxon>Viridiplantae</taxon>
        <taxon>Streptophyta</taxon>
        <taxon>Embryophyta</taxon>
        <taxon>Tracheophyta</taxon>
        <taxon>Spermatophyta</taxon>
        <taxon>Magnoliopsida</taxon>
        <taxon>Proteales</taxon>
        <taxon>Nelumbonaceae</taxon>
        <taxon>Nelumbo</taxon>
    </lineage>
</organism>
<evidence type="ECO:0000256" key="1">
    <source>
        <dbReference type="SAM" id="SignalP"/>
    </source>
</evidence>
<feature type="chain" id="PRO_5032808594" evidence="1">
    <location>
        <begin position="19"/>
        <end position="64"/>
    </location>
</feature>
<dbReference type="AlphaFoldDB" id="A0A822YFR8"/>
<accession>A0A822YFR8</accession>
<dbReference type="EMBL" id="DUZY01000003">
    <property type="protein sequence ID" value="DAD33024.1"/>
    <property type="molecule type" value="Genomic_DNA"/>
</dbReference>
<comment type="caution">
    <text evidence="2">The sequence shown here is derived from an EMBL/GenBank/DDBJ whole genome shotgun (WGS) entry which is preliminary data.</text>
</comment>
<name>A0A822YFR8_NELNU</name>